<evidence type="ECO:0000256" key="3">
    <source>
        <dbReference type="ARBA" id="ARBA00022801"/>
    </source>
</evidence>
<dbReference type="Gene3D" id="1.25.40.10">
    <property type="entry name" value="Tetratricopeptide repeat domain"/>
    <property type="match status" value="1"/>
</dbReference>
<proteinExistence type="predicted"/>
<evidence type="ECO:0000256" key="2">
    <source>
        <dbReference type="ARBA" id="ARBA00012489"/>
    </source>
</evidence>
<dbReference type="GO" id="GO:0006508">
    <property type="term" value="P:proteolysis"/>
    <property type="evidence" value="ECO:0007669"/>
    <property type="project" value="InterPro"/>
</dbReference>
<evidence type="ECO:0000313" key="7">
    <source>
        <dbReference type="EMBL" id="PUU76073.1"/>
    </source>
</evidence>
<evidence type="ECO:0000256" key="4">
    <source>
        <dbReference type="ARBA" id="ARBA00022829"/>
    </source>
</evidence>
<feature type="compositionally biased region" description="Low complexity" evidence="5">
    <location>
        <begin position="1352"/>
        <end position="1365"/>
    </location>
</feature>
<dbReference type="GO" id="GO:0005634">
    <property type="term" value="C:nucleus"/>
    <property type="evidence" value="ECO:0007669"/>
    <property type="project" value="InterPro"/>
</dbReference>
<dbReference type="GO" id="GO:0005737">
    <property type="term" value="C:cytoplasm"/>
    <property type="evidence" value="ECO:0007669"/>
    <property type="project" value="TreeGrafter"/>
</dbReference>
<feature type="compositionally biased region" description="Basic and acidic residues" evidence="5">
    <location>
        <begin position="1338"/>
        <end position="1347"/>
    </location>
</feature>
<dbReference type="InterPro" id="IPR011990">
    <property type="entry name" value="TPR-like_helical_dom_sf"/>
</dbReference>
<dbReference type="Proteomes" id="UP000244722">
    <property type="component" value="Unassembled WGS sequence"/>
</dbReference>
<accession>A0A2T6ZKR9</accession>
<dbReference type="SUPFAM" id="SSF48452">
    <property type="entry name" value="TPR-like"/>
    <property type="match status" value="2"/>
</dbReference>
<comment type="caution">
    <text evidence="7">The sequence shown here is derived from an EMBL/GenBank/DDBJ whole genome shotgun (WGS) entry which is preliminary data.</text>
</comment>
<comment type="catalytic activity">
    <reaction evidence="1">
        <text>All bonds known to be hydrolyzed by this endopeptidase have arginine in P1 and an acidic residue in P4. P6 is often occupied by an acidic residue or by a hydroxy-amino-acid residue, the phosphorylation of which enhances cleavage.</text>
        <dbReference type="EC" id="3.4.22.49"/>
    </reaction>
</comment>
<feature type="domain" description="Peptidase C50" evidence="6">
    <location>
        <begin position="1910"/>
        <end position="2005"/>
    </location>
</feature>
<dbReference type="Pfam" id="PF03568">
    <property type="entry name" value="Separin_C"/>
    <property type="match status" value="1"/>
</dbReference>
<reference evidence="7 8" key="1">
    <citation type="submission" date="2017-04" db="EMBL/GenBank/DDBJ databases">
        <title>Draft genome sequence of Tuber borchii Vittad., a whitish edible truffle.</title>
        <authorList>
            <consortium name="DOE Joint Genome Institute"/>
            <person name="Murat C."/>
            <person name="Kuo A."/>
            <person name="Barry K.W."/>
            <person name="Clum A."/>
            <person name="Dockter R.B."/>
            <person name="Fauchery L."/>
            <person name="Iotti M."/>
            <person name="Kohler A."/>
            <person name="Labutti K."/>
            <person name="Lindquist E.A."/>
            <person name="Lipzen A."/>
            <person name="Ohm R.A."/>
            <person name="Wang M."/>
            <person name="Grigoriev I.V."/>
            <person name="Zambonelli A."/>
            <person name="Martin F.M."/>
        </authorList>
    </citation>
    <scope>NUCLEOTIDE SEQUENCE [LARGE SCALE GENOMIC DNA]</scope>
    <source>
        <strain evidence="7 8">Tbo3840</strain>
    </source>
</reference>
<dbReference type="InterPro" id="IPR005314">
    <property type="entry name" value="Peptidase_C50"/>
</dbReference>
<dbReference type="PROSITE" id="PS51700">
    <property type="entry name" value="SEPARIN"/>
    <property type="match status" value="1"/>
</dbReference>
<dbReference type="EC" id="3.4.22.49" evidence="2"/>
<evidence type="ECO:0000256" key="5">
    <source>
        <dbReference type="SAM" id="MobiDB-lite"/>
    </source>
</evidence>
<dbReference type="InterPro" id="IPR030397">
    <property type="entry name" value="SEPARIN_core_dom"/>
</dbReference>
<evidence type="ECO:0000313" key="8">
    <source>
        <dbReference type="Proteomes" id="UP000244722"/>
    </source>
</evidence>
<dbReference type="GO" id="GO:0004197">
    <property type="term" value="F:cysteine-type endopeptidase activity"/>
    <property type="evidence" value="ECO:0007669"/>
    <property type="project" value="InterPro"/>
</dbReference>
<feature type="region of interest" description="Disordered" evidence="5">
    <location>
        <begin position="51"/>
        <end position="73"/>
    </location>
</feature>
<dbReference type="PANTHER" id="PTHR12792">
    <property type="entry name" value="EXTRA SPINDLE POLES 1-RELATED"/>
    <property type="match status" value="1"/>
</dbReference>
<dbReference type="EMBL" id="NESQ01000204">
    <property type="protein sequence ID" value="PUU76073.1"/>
    <property type="molecule type" value="Genomic_DNA"/>
</dbReference>
<gene>
    <name evidence="7" type="ORF">B9Z19DRAFT_1130343</name>
</gene>
<dbReference type="PANTHER" id="PTHR12792:SF0">
    <property type="entry name" value="SEPARIN"/>
    <property type="match status" value="1"/>
</dbReference>
<sequence length="2098" mass="231797">MSSKIPVTSNPYDEIKRSLGFETCPASTIKLLNEALFAPASSVITVSVKVSTKAKHSRTNSRPQKPVAAAGSTSAAVTLASKTADRCKLAIEVINTSLRNLGEAVKKDPKAAVPEAHEKHQPARKAEKQQQTSTARPLHSRSSSRNDLPTPLKHDATQNLATCCSLAISYLNSISKSSNAPDIAPLQIENAQSSLILKLIQLGMFELGLKESRSLKRTLAEAMGSGDGSQTQDKSMPACLLAEKENSHGNILKVENEPINKLLEFSNVVTTSPAFPLVISCQLGILRCIAGLKRPELIEAALPALSSSAMHNPLNLIRALAKGSLQKALVHLNVLHFTLVSMAPSVSTSADAVATNAKLSCSPRTALALQTKALQCSIVKVTSQPDFTEITSTVREEHWESWRRYLSTFVRRTQNYINKRERYGIVQDLADAVRRFLRTESASYSYPLEVARMLSSLSFEAGLMAQSMELTEAWVQRLEKSDIQSDAALELVGRVRMATVELKISTVIEDGELLLGESGVQRIKDRVGTAVAGLEKISKGRKSDLDQVLVEAGSLRRSGVSLLAALLRDESQGFSEPKENKIGTTRLELRAVCSMITRGVVGFCRKYLAMGSQGDERTRAIKLAISAIDTSVSTAWRGFDIESCTQWEELEELMRDSFALLRSLTESDLETLGEVALYEKFSSTYWQVHLLYRKAGMDKESIRALKRSISALDGRPPAQLAKANIALKWERLGSSFMSIGDWRKAEETLLKAVGVFIDTGVIEELGVCASQGGRVGSEFEAHTQEAMVGRVLASLIKCASRRKSTEVAALRFNNEKITAVARGMLLEWSLKLAIGVMANDGVVVRVLAERLIEVYTLETMPLRRARVVSRILGLALDHPEIFNIEEVKVIGDEVAAWSRETPVPSLGEDQNLAKYQEDIITSCLVSLAFLKWINGDAKVESVKKAVGAWGTLVKGCSTWDMLLEKVEEIGVIMKTLDMLAEFSEMRGEADLKMCALKVLVSLREIEKQADYDALVRLETLMGLQYLRLGYSGRSGMTMAKAQALMKKYQASISAITILQWHIAYTEYLVNIGNLEKAEEYLEAASNIFEEDQDLSNARTSGARIAKRVKINRIIADAAYVMSLLTFEKGNPSDALAHARRCVRLNQRAWAGLESLSRDSLVDSMATLSTSDYPQPKVQSTTFEALNVPLLWPLVSSLYAGLLQTSNIYRHQGMVREAEFYLEQALKTVEAVSASSRVSLAMTMYGDLRIRSGHIDEGEEMLQKAGKSIGEGREVLEFEVAIGNLDRLRGDFAQEGKAYERAEKQLEQLMSVRYIEKLGAFTDDSDDLAEKVAILELREEPQPKPELKRRGRPPAAKPKTTRTTKASKISKVANTVPTIASAVTAECSVLLKQKGNILRLKAHNLTMQRQCEQAEVLLQEASKLPVGHQEAVIHGLTEAKHLLQEALSLVGSDPVFSVLHESTISLPSVAPRTGESSPVKKSTKKGAAAAAKQTKKFVEILTRARDAVANVHTRAVKTGSSTITHSVASLLSQIIVLLSAVTNSKGKGPEHPLFASYSLELHKGISLQREKAAIETEKAVSHISEDLSWPRAGSVSDAPKSMLVDPTPFEFSNFQSDYVDIIPKKWAAVSVSLSESREELYLSRFQAGQSQLMVRLPLTRHNSRDDYEARWEYESMLEELNEIVNGANVSAHNAKDMTSKGARSEWWNQRESLDTQLKDLLSVIEYHWLGGFKGIFCQYALHKEYMATFKSAFDKILAKHLPSRQNKRAKRVNIDYRILELFIGLGRPDEQDLEEALVDLIYFVVDILQFHGEGNAYDEVDFDVMVLEFTEALAAYHKGVSFHPNEVASDVDHTILILDKSVHMFPWESLPCLRGHSVSRLPSLASLRDRILMMQEKNPSQQPQPGFYADKTRGAYILNPGSDLVNTQKAFEGDLRTLKTWEGIVNRPPSEEEFRRNLEERELLLYFGHGSGAHFIRARTLKKLDKCGIALLLGCSSGALKDTGEFEPYGMPINYLLGGCPSMVATLWDVTDKDIDRFSKDVFNRWGLFSGRGNSKKGREVETPNASLVEAVAKGRESCVLKYLNGAAPVVYGIPAYLS</sequence>
<keyword evidence="3" id="KW-0378">Hydrolase</keyword>
<dbReference type="GO" id="GO:0072686">
    <property type="term" value="C:mitotic spindle"/>
    <property type="evidence" value="ECO:0007669"/>
    <property type="project" value="TreeGrafter"/>
</dbReference>
<feature type="region of interest" description="Disordered" evidence="5">
    <location>
        <begin position="104"/>
        <end position="154"/>
    </location>
</feature>
<dbReference type="STRING" id="42251.A0A2T6ZKR9"/>
<evidence type="ECO:0000259" key="6">
    <source>
        <dbReference type="PROSITE" id="PS51700"/>
    </source>
</evidence>
<dbReference type="OrthoDB" id="10255632at2759"/>
<dbReference type="GO" id="GO:0051307">
    <property type="term" value="P:meiotic chromosome separation"/>
    <property type="evidence" value="ECO:0007669"/>
    <property type="project" value="TreeGrafter"/>
</dbReference>
<organism evidence="7 8">
    <name type="scientific">Tuber borchii</name>
    <name type="common">White truffle</name>
    <dbReference type="NCBI Taxonomy" id="42251"/>
    <lineage>
        <taxon>Eukaryota</taxon>
        <taxon>Fungi</taxon>
        <taxon>Dikarya</taxon>
        <taxon>Ascomycota</taxon>
        <taxon>Pezizomycotina</taxon>
        <taxon>Pezizomycetes</taxon>
        <taxon>Pezizales</taxon>
        <taxon>Tuberaceae</taxon>
        <taxon>Tuber</taxon>
    </lineage>
</organism>
<keyword evidence="8" id="KW-1185">Reference proteome</keyword>
<feature type="region of interest" description="Disordered" evidence="5">
    <location>
        <begin position="1338"/>
        <end position="1367"/>
    </location>
</feature>
<protein>
    <recommendedName>
        <fullName evidence="2">separase</fullName>
        <ecNumber evidence="2">3.4.22.49</ecNumber>
    </recommendedName>
</protein>
<feature type="compositionally biased region" description="Basic and acidic residues" evidence="5">
    <location>
        <begin position="104"/>
        <end position="128"/>
    </location>
</feature>
<dbReference type="GO" id="GO:0044732">
    <property type="term" value="C:mitotic spindle pole body"/>
    <property type="evidence" value="ECO:0007669"/>
    <property type="project" value="TreeGrafter"/>
</dbReference>
<evidence type="ECO:0000256" key="1">
    <source>
        <dbReference type="ARBA" id="ARBA00000451"/>
    </source>
</evidence>
<feature type="compositionally biased region" description="Polar residues" evidence="5">
    <location>
        <begin position="129"/>
        <end position="147"/>
    </location>
</feature>
<keyword evidence="4" id="KW-0159">Chromosome partition</keyword>
<name>A0A2T6ZKR9_TUBBO</name>